<gene>
    <name evidence="2" type="ORF">CLV59_10795</name>
</gene>
<keyword evidence="1" id="KW-1133">Transmembrane helix</keyword>
<keyword evidence="3" id="KW-1185">Reference proteome</keyword>
<sequence length="176" mass="19841">MSNILSQEQKEELRRVFPHYDFSVEKEAAKLVDAGFDETEAQRLIVAEYRQYKKELFDELQAINRQAEIQKVVTMGVLFLAVTGPIFKIESMLWYVAAVIVAGAAGYWGYKPKPFAGVLACGIFTFVLPYAYKGYFSGRSSYIGIELFIPVIVALVPAIIIYFLIAKTVYGNVEND</sequence>
<keyword evidence="1" id="KW-0812">Transmembrane</keyword>
<dbReference type="RefSeq" id="WP_111593930.1">
    <property type="nucleotide sequence ID" value="NZ_QLMA01000007.1"/>
</dbReference>
<feature type="transmembrane region" description="Helical" evidence="1">
    <location>
        <begin position="92"/>
        <end position="109"/>
    </location>
</feature>
<organism evidence="2 3">
    <name type="scientific">Chitinophaga dinghuensis</name>
    <dbReference type="NCBI Taxonomy" id="1539050"/>
    <lineage>
        <taxon>Bacteria</taxon>
        <taxon>Pseudomonadati</taxon>
        <taxon>Bacteroidota</taxon>
        <taxon>Chitinophagia</taxon>
        <taxon>Chitinophagales</taxon>
        <taxon>Chitinophagaceae</taxon>
        <taxon>Chitinophaga</taxon>
    </lineage>
</organism>
<protein>
    <submittedName>
        <fullName evidence="2">Uncharacterized protein</fullName>
    </submittedName>
</protein>
<name>A0A327VTP7_9BACT</name>
<comment type="caution">
    <text evidence="2">The sequence shown here is derived from an EMBL/GenBank/DDBJ whole genome shotgun (WGS) entry which is preliminary data.</text>
</comment>
<accession>A0A327VTP7</accession>
<dbReference type="AlphaFoldDB" id="A0A327VTP7"/>
<keyword evidence="1" id="KW-0472">Membrane</keyword>
<evidence type="ECO:0000313" key="3">
    <source>
        <dbReference type="Proteomes" id="UP000249819"/>
    </source>
</evidence>
<evidence type="ECO:0000256" key="1">
    <source>
        <dbReference type="SAM" id="Phobius"/>
    </source>
</evidence>
<dbReference type="EMBL" id="QLMA01000007">
    <property type="protein sequence ID" value="RAJ77328.1"/>
    <property type="molecule type" value="Genomic_DNA"/>
</dbReference>
<evidence type="ECO:0000313" key="2">
    <source>
        <dbReference type="EMBL" id="RAJ77328.1"/>
    </source>
</evidence>
<feature type="transmembrane region" description="Helical" evidence="1">
    <location>
        <begin position="115"/>
        <end position="132"/>
    </location>
</feature>
<dbReference type="Proteomes" id="UP000249819">
    <property type="component" value="Unassembled WGS sequence"/>
</dbReference>
<feature type="transmembrane region" description="Helical" evidence="1">
    <location>
        <begin position="144"/>
        <end position="165"/>
    </location>
</feature>
<dbReference type="OrthoDB" id="675862at2"/>
<reference evidence="2 3" key="1">
    <citation type="submission" date="2018-06" db="EMBL/GenBank/DDBJ databases">
        <title>Genomic Encyclopedia of Archaeal and Bacterial Type Strains, Phase II (KMG-II): from individual species to whole genera.</title>
        <authorList>
            <person name="Goeker M."/>
        </authorList>
    </citation>
    <scope>NUCLEOTIDE SEQUENCE [LARGE SCALE GENOMIC DNA]</scope>
    <source>
        <strain evidence="2 3">DSM 29821</strain>
    </source>
</reference>
<proteinExistence type="predicted"/>